<dbReference type="PANTHER" id="PTHR47504:SF5">
    <property type="entry name" value="RIGHT ORIGIN-BINDING PROTEIN"/>
    <property type="match status" value="1"/>
</dbReference>
<dbReference type="RefSeq" id="WP_088253137.1">
    <property type="nucleotide sequence ID" value="NZ_NIDE01000002.1"/>
</dbReference>
<feature type="domain" description="HTH araC/xylS-type" evidence="4">
    <location>
        <begin position="5"/>
        <end position="103"/>
    </location>
</feature>
<dbReference type="Proteomes" id="UP000214646">
    <property type="component" value="Unassembled WGS sequence"/>
</dbReference>
<dbReference type="OrthoDB" id="9806208at2"/>
<protein>
    <submittedName>
        <fullName evidence="5">Transcriptional regulator, AraC family</fullName>
    </submittedName>
</protein>
<dbReference type="GO" id="GO:0003700">
    <property type="term" value="F:DNA-binding transcription factor activity"/>
    <property type="evidence" value="ECO:0007669"/>
    <property type="project" value="InterPro"/>
</dbReference>
<dbReference type="InterPro" id="IPR050959">
    <property type="entry name" value="MarA-like"/>
</dbReference>
<dbReference type="PROSITE" id="PS00041">
    <property type="entry name" value="HTH_ARAC_FAMILY_1"/>
    <property type="match status" value="1"/>
</dbReference>
<accession>A0A225DWL6</accession>
<reference evidence="6" key="1">
    <citation type="submission" date="2017-06" db="EMBL/GenBank/DDBJ databases">
        <title>Genome analysis of Fimbriiglobus ruber SP5, the first member of the order Planctomycetales with confirmed chitinolytic capability.</title>
        <authorList>
            <person name="Ravin N.V."/>
            <person name="Rakitin A.L."/>
            <person name="Ivanova A.A."/>
            <person name="Beletsky A.V."/>
            <person name="Kulichevskaya I.S."/>
            <person name="Mardanov A.V."/>
            <person name="Dedysh S.N."/>
        </authorList>
    </citation>
    <scope>NUCLEOTIDE SEQUENCE [LARGE SCALE GENOMIC DNA]</scope>
    <source>
        <strain evidence="6">SP5</strain>
    </source>
</reference>
<evidence type="ECO:0000256" key="3">
    <source>
        <dbReference type="ARBA" id="ARBA00023163"/>
    </source>
</evidence>
<dbReference type="GO" id="GO:0043565">
    <property type="term" value="F:sequence-specific DNA binding"/>
    <property type="evidence" value="ECO:0007669"/>
    <property type="project" value="InterPro"/>
</dbReference>
<keyword evidence="1" id="KW-0805">Transcription regulation</keyword>
<dbReference type="SMART" id="SM00871">
    <property type="entry name" value="AraC_E_bind"/>
    <property type="match status" value="1"/>
</dbReference>
<evidence type="ECO:0000313" key="6">
    <source>
        <dbReference type="Proteomes" id="UP000214646"/>
    </source>
</evidence>
<gene>
    <name evidence="5" type="ORF">FRUB_01734</name>
</gene>
<dbReference type="PROSITE" id="PS01124">
    <property type="entry name" value="HTH_ARAC_FAMILY_2"/>
    <property type="match status" value="1"/>
</dbReference>
<dbReference type="InterPro" id="IPR011256">
    <property type="entry name" value="Reg_factor_effector_dom_sf"/>
</dbReference>
<evidence type="ECO:0000313" key="5">
    <source>
        <dbReference type="EMBL" id="OWK45403.1"/>
    </source>
</evidence>
<dbReference type="Gene3D" id="1.10.10.60">
    <property type="entry name" value="Homeodomain-like"/>
    <property type="match status" value="2"/>
</dbReference>
<proteinExistence type="predicted"/>
<evidence type="ECO:0000259" key="4">
    <source>
        <dbReference type="PROSITE" id="PS01124"/>
    </source>
</evidence>
<dbReference type="InterPro" id="IPR009057">
    <property type="entry name" value="Homeodomain-like_sf"/>
</dbReference>
<keyword evidence="3" id="KW-0804">Transcription</keyword>
<dbReference type="SMART" id="SM00342">
    <property type="entry name" value="HTH_ARAC"/>
    <property type="match status" value="1"/>
</dbReference>
<dbReference type="InterPro" id="IPR018062">
    <property type="entry name" value="HTH_AraC-typ_CS"/>
</dbReference>
<dbReference type="InterPro" id="IPR010499">
    <property type="entry name" value="AraC_E-bd"/>
</dbReference>
<keyword evidence="6" id="KW-1185">Reference proteome</keyword>
<dbReference type="SUPFAM" id="SSF55136">
    <property type="entry name" value="Probable bacterial effector-binding domain"/>
    <property type="match status" value="1"/>
</dbReference>
<evidence type="ECO:0000256" key="1">
    <source>
        <dbReference type="ARBA" id="ARBA00023015"/>
    </source>
</evidence>
<sequence length="279" mass="30734">MDPVRKALWYVESHSREPVALEDVARACHVSAFHLTRAFAAATGLSLMRYVRARRLSEAARRLADGADDILALALEAGYGSHEAFTRAFRDQFGATPEQVRARGHLDNIPIVEALPMSTATTPAPDLAPPRFETRKPTLFAGLVERHSCQSPVGIPDQWQRFTPYLGNIPGQVGRVAYGVCYNFDRDGNFDYLCAVEVTNDANLPKGLTSLAMPEQRYAVFTHAGHVAGIRATLAAIWNQWFPESGYKAAEAPTLERYGPEFNPQTGLGGFEIWVSIQS</sequence>
<dbReference type="AlphaFoldDB" id="A0A225DWL6"/>
<dbReference type="PANTHER" id="PTHR47504">
    <property type="entry name" value="RIGHT ORIGIN-BINDING PROTEIN"/>
    <property type="match status" value="1"/>
</dbReference>
<dbReference type="SUPFAM" id="SSF46689">
    <property type="entry name" value="Homeodomain-like"/>
    <property type="match status" value="2"/>
</dbReference>
<dbReference type="InterPro" id="IPR018060">
    <property type="entry name" value="HTH_AraC"/>
</dbReference>
<evidence type="ECO:0000256" key="2">
    <source>
        <dbReference type="ARBA" id="ARBA00023125"/>
    </source>
</evidence>
<dbReference type="Pfam" id="PF06445">
    <property type="entry name" value="GyrI-like"/>
    <property type="match status" value="1"/>
</dbReference>
<comment type="caution">
    <text evidence="5">The sequence shown here is derived from an EMBL/GenBank/DDBJ whole genome shotgun (WGS) entry which is preliminary data.</text>
</comment>
<dbReference type="Pfam" id="PF12833">
    <property type="entry name" value="HTH_18"/>
    <property type="match status" value="1"/>
</dbReference>
<keyword evidence="2" id="KW-0238">DNA-binding</keyword>
<dbReference type="EMBL" id="NIDE01000002">
    <property type="protein sequence ID" value="OWK45403.1"/>
    <property type="molecule type" value="Genomic_DNA"/>
</dbReference>
<dbReference type="InterPro" id="IPR029442">
    <property type="entry name" value="GyrI-like"/>
</dbReference>
<organism evidence="5 6">
    <name type="scientific">Fimbriiglobus ruber</name>
    <dbReference type="NCBI Taxonomy" id="1908690"/>
    <lineage>
        <taxon>Bacteria</taxon>
        <taxon>Pseudomonadati</taxon>
        <taxon>Planctomycetota</taxon>
        <taxon>Planctomycetia</taxon>
        <taxon>Gemmatales</taxon>
        <taxon>Gemmataceae</taxon>
        <taxon>Fimbriiglobus</taxon>
    </lineage>
</organism>
<dbReference type="Gene3D" id="3.20.80.10">
    <property type="entry name" value="Regulatory factor, effector binding domain"/>
    <property type="match status" value="1"/>
</dbReference>
<name>A0A225DWL6_9BACT</name>